<dbReference type="SUPFAM" id="SSF52540">
    <property type="entry name" value="P-loop containing nucleoside triphosphate hydrolases"/>
    <property type="match status" value="1"/>
</dbReference>
<name>D2QXK7_PIRSD</name>
<dbReference type="GO" id="GO:0005524">
    <property type="term" value="F:ATP binding"/>
    <property type="evidence" value="ECO:0007669"/>
    <property type="project" value="UniProtKB-KW"/>
</dbReference>
<evidence type="ECO:0000256" key="1">
    <source>
        <dbReference type="ARBA" id="ARBA00022741"/>
    </source>
</evidence>
<dbReference type="InterPro" id="IPR027417">
    <property type="entry name" value="P-loop_NTPase"/>
</dbReference>
<reference evidence="4 5" key="1">
    <citation type="journal article" date="2009" name="Stand. Genomic Sci.">
        <title>Complete genome sequence of Pirellula staleyi type strain (ATCC 27377).</title>
        <authorList>
            <person name="Clum A."/>
            <person name="Tindall B.J."/>
            <person name="Sikorski J."/>
            <person name="Ivanova N."/>
            <person name="Mavrommatis K."/>
            <person name="Lucas S."/>
            <person name="Glavina del Rio T."/>
            <person name="Nolan M."/>
            <person name="Chen F."/>
            <person name="Tice H."/>
            <person name="Pitluck S."/>
            <person name="Cheng J.F."/>
            <person name="Chertkov O."/>
            <person name="Brettin T."/>
            <person name="Han C."/>
            <person name="Detter J.C."/>
            <person name="Kuske C."/>
            <person name="Bruce D."/>
            <person name="Goodwin L."/>
            <person name="Ovchinikova G."/>
            <person name="Pati A."/>
            <person name="Mikhailova N."/>
            <person name="Chen A."/>
            <person name="Palaniappan K."/>
            <person name="Land M."/>
            <person name="Hauser L."/>
            <person name="Chang Y.J."/>
            <person name="Jeffries C.D."/>
            <person name="Chain P."/>
            <person name="Rohde M."/>
            <person name="Goker M."/>
            <person name="Bristow J."/>
            <person name="Eisen J.A."/>
            <person name="Markowitz V."/>
            <person name="Hugenholtz P."/>
            <person name="Kyrpides N.C."/>
            <person name="Klenk H.P."/>
            <person name="Lapidus A."/>
        </authorList>
    </citation>
    <scope>NUCLEOTIDE SEQUENCE [LARGE SCALE GENOMIC DNA]</scope>
    <source>
        <strain evidence="5">ATCC 27377 / DSM 6068 / ICPB 4128</strain>
    </source>
</reference>
<dbReference type="InterPro" id="IPR050445">
    <property type="entry name" value="Bact_polysacc_biosynth/exp"/>
</dbReference>
<dbReference type="OrthoDB" id="249267at2"/>
<dbReference type="EMBL" id="CP001848">
    <property type="protein sequence ID" value="ADB16192.1"/>
    <property type="molecule type" value="Genomic_DNA"/>
</dbReference>
<proteinExistence type="predicted"/>
<dbReference type="HOGENOM" id="CLU_439316_0_0_0"/>
<dbReference type="STRING" id="530564.Psta_1517"/>
<organism evidence="4 5">
    <name type="scientific">Pirellula staleyi (strain ATCC 27377 / DSM 6068 / ICPB 4128)</name>
    <name type="common">Pirella staleyi</name>
    <dbReference type="NCBI Taxonomy" id="530564"/>
    <lineage>
        <taxon>Bacteria</taxon>
        <taxon>Pseudomonadati</taxon>
        <taxon>Planctomycetota</taxon>
        <taxon>Planctomycetia</taxon>
        <taxon>Pirellulales</taxon>
        <taxon>Pirellulaceae</taxon>
        <taxon>Pirellula</taxon>
    </lineage>
</organism>
<dbReference type="GO" id="GO:0005886">
    <property type="term" value="C:plasma membrane"/>
    <property type="evidence" value="ECO:0007669"/>
    <property type="project" value="TreeGrafter"/>
</dbReference>
<dbReference type="AlphaFoldDB" id="D2QXK7"/>
<evidence type="ECO:0000313" key="4">
    <source>
        <dbReference type="EMBL" id="ADB16192.1"/>
    </source>
</evidence>
<protein>
    <submittedName>
        <fullName evidence="4">Chromosome partitioning ATPase-like protein</fullName>
    </submittedName>
</protein>
<keyword evidence="2" id="KW-0067">ATP-binding</keyword>
<dbReference type="PANTHER" id="PTHR32309:SF13">
    <property type="entry name" value="FERRIC ENTEROBACTIN TRANSPORT PROTEIN FEPE"/>
    <property type="match status" value="1"/>
</dbReference>
<dbReference type="Pfam" id="PF10609">
    <property type="entry name" value="ParA"/>
    <property type="match status" value="1"/>
</dbReference>
<dbReference type="InterPro" id="IPR033756">
    <property type="entry name" value="YlxH/NBP35"/>
</dbReference>
<dbReference type="PANTHER" id="PTHR32309">
    <property type="entry name" value="TYROSINE-PROTEIN KINASE"/>
    <property type="match status" value="1"/>
</dbReference>
<sequence>MSVLDQAFIKAFSKEAPADSRSTKASVAPPVTTAAREPHVMATTLRPTYEPAQPQVELSYDSGMLYRASIERHAAESAVPPPHLVRSSKTRPRRILRKLTSTVEQPAPQRIEPAQTAYEPPRRMRPLRVLEIIRQLEETREQLARLPQYGPVVIAIDDQSEAEVTDALTSRSPVVSVAKIPAPPAETIAAAPVAAESPKVEPPQAEPLKPAAIAAAAIDADPMHIEVHGHWEEFSQENDPSISSLVMLETSEELPLARSSMMVTVDLTSLDLSEQLAGSIDQASTAETTEIAAKTAAEEPAAKPNFRVDGAHTAVPAPHKKRSEKPAAPAPELLAEAAELADDLPAQAEVVDLTTAAEEAADMKLEEVKLEEELQLAEEVETIASEPLAEPAVVHAPRACVPLWAVDRFDWPAVCEKLLRSDNSYFSEAGEKLRIAVRDGLKTLGITGSRRGEGRSTLALCLARAAADAGIQVAIVDADFTRPQLASMLGLEVAYGWQDAATGAIPLSEAAIKSKEDRITILPLEVSSAADPLSLDDPRVTATFRALAATFELVIVDMPPTAMGEGSLFPAGEACPMDAMIVVRDTRFATTSESHAIGDRLYGCGAEAVGIAENFASETPTL</sequence>
<dbReference type="KEGG" id="psl:Psta_1517"/>
<evidence type="ECO:0000313" key="5">
    <source>
        <dbReference type="Proteomes" id="UP000001887"/>
    </source>
</evidence>
<accession>D2QXK7</accession>
<keyword evidence="5" id="KW-1185">Reference proteome</keyword>
<dbReference type="eggNOG" id="COG0489">
    <property type="taxonomic scope" value="Bacteria"/>
</dbReference>
<gene>
    <name evidence="4" type="ordered locus">Psta_1517</name>
</gene>
<dbReference type="GO" id="GO:0004713">
    <property type="term" value="F:protein tyrosine kinase activity"/>
    <property type="evidence" value="ECO:0007669"/>
    <property type="project" value="TreeGrafter"/>
</dbReference>
<evidence type="ECO:0000256" key="2">
    <source>
        <dbReference type="ARBA" id="ARBA00022840"/>
    </source>
</evidence>
<dbReference type="Gene3D" id="3.40.50.300">
    <property type="entry name" value="P-loop containing nucleotide triphosphate hydrolases"/>
    <property type="match status" value="1"/>
</dbReference>
<dbReference type="Proteomes" id="UP000001887">
    <property type="component" value="Chromosome"/>
</dbReference>
<evidence type="ECO:0000256" key="3">
    <source>
        <dbReference type="SAM" id="Coils"/>
    </source>
</evidence>
<keyword evidence="1" id="KW-0547">Nucleotide-binding</keyword>
<keyword evidence="3" id="KW-0175">Coiled coil</keyword>
<feature type="coiled-coil region" evidence="3">
    <location>
        <begin position="353"/>
        <end position="380"/>
    </location>
</feature>